<comment type="caution">
    <text evidence="2">The sequence shown here is derived from an EMBL/GenBank/DDBJ whole genome shotgun (WGS) entry which is preliminary data.</text>
</comment>
<keyword evidence="2" id="KW-0067">ATP-binding</keyword>
<dbReference type="EMBL" id="JALQCY010000004">
    <property type="protein sequence ID" value="MCK9794698.1"/>
    <property type="molecule type" value="Genomic_DNA"/>
</dbReference>
<evidence type="ECO:0000313" key="2">
    <source>
        <dbReference type="EMBL" id="MCK9794698.1"/>
    </source>
</evidence>
<keyword evidence="3" id="KW-1185">Reference proteome</keyword>
<evidence type="ECO:0000313" key="3">
    <source>
        <dbReference type="Proteomes" id="UP001651050"/>
    </source>
</evidence>
<evidence type="ECO:0000256" key="1">
    <source>
        <dbReference type="SAM" id="MobiDB-lite"/>
    </source>
</evidence>
<organism evidence="2 3">
    <name type="scientific">Isoptericola peretonis</name>
    <dbReference type="NCBI Taxonomy" id="2918523"/>
    <lineage>
        <taxon>Bacteria</taxon>
        <taxon>Bacillati</taxon>
        <taxon>Actinomycetota</taxon>
        <taxon>Actinomycetes</taxon>
        <taxon>Micrococcales</taxon>
        <taxon>Promicromonosporaceae</taxon>
        <taxon>Isoptericola</taxon>
    </lineage>
</organism>
<keyword evidence="2" id="KW-0547">Nucleotide-binding</keyword>
<dbReference type="Gene3D" id="3.30.565.10">
    <property type="entry name" value="Histidine kinase-like ATPase, C-terminal domain"/>
    <property type="match status" value="1"/>
</dbReference>
<name>A0ABT0J5B2_9MICO</name>
<dbReference type="RefSeq" id="WP_416344562.1">
    <property type="nucleotide sequence ID" value="NZ_JALQCY010000004.1"/>
</dbReference>
<feature type="compositionally biased region" description="Acidic residues" evidence="1">
    <location>
        <begin position="755"/>
        <end position="766"/>
    </location>
</feature>
<dbReference type="NCBIfam" id="NF047352">
    <property type="entry name" value="P_loop_sacsin"/>
    <property type="match status" value="1"/>
</dbReference>
<feature type="compositionally biased region" description="Low complexity" evidence="1">
    <location>
        <begin position="391"/>
        <end position="404"/>
    </location>
</feature>
<accession>A0ABT0J5B2</accession>
<feature type="region of interest" description="Disordered" evidence="1">
    <location>
        <begin position="755"/>
        <end position="775"/>
    </location>
</feature>
<dbReference type="Proteomes" id="UP001651050">
    <property type="component" value="Unassembled WGS sequence"/>
</dbReference>
<gene>
    <name evidence="2" type="ORF">M1843_13170</name>
</gene>
<protein>
    <submittedName>
        <fullName evidence="2">ATP-binding protein</fullName>
    </submittedName>
</protein>
<dbReference type="SUPFAM" id="SSF55874">
    <property type="entry name" value="ATPase domain of HSP90 chaperone/DNA topoisomerase II/histidine kinase"/>
    <property type="match status" value="1"/>
</dbReference>
<sequence length="1056" mass="108307">MTGDVFGTAALRHAVTEAWLGSGTRFREDANAEEDHARGYYRDRVVVELAQNAADAAARAGEPGRLLLRLEPDPAGPGVARLVVANTGSPLTADGVASLASLRASAKPAEGPEVGRFGVGFAAVRAVSDDVAVRSRAGGARFSLAATRDLLDDVAPEGSPLRDAVAERGDDLPVLRLPFPAPALGELEEDAGLDDAYETVVELVLRDDEAVASVRAQLDAVDDALLLALPALATVTVDGGSARVLTDLDDRWAVLRRTGEVDDDAVADLPREQRRAQWSVAWAVRRDGPAARDRDGDGGGVLHAPTPTDVPLTFPALLVASFPVDPGRRRVLPGPLTDRLAAEAGHAYAELLTALAPGRGADVLGLVPVGMPAGDLDAAVRDAALDALRSAPLLPAPTDADPPTQDGEGDDRPVGGAVAPVEATVLVGAAGDDPRLVAVLAGVVPGLVSLTTAQQGVARRLGATPTTLADVVAELPGGLPAARWYALCEALEPYAVDPGVLEALAGARVPLADGRTASGVRGTVVLPEDDDDPALAAVARTLGVRVVHPDAAHPLLVRAGASSTSPRALLDDAGVRALALAASEALLDGAHDLPDVPGVLGAPTLVGPVDVSPQEVVQNVLALARLALAAGGDGFPFWLGELPVPSEDGMRPARESVLPGSWAASAMPGLAPVTRAAVAYYSAPLLTAVGVRAELGVYRVADVLAPDPADPEAEPGPDDPAGWLSGWEDYLRFLADRLGPGVDVGDVEAVADLDAVDPGDEEDDGDGGTSGADDPWTGVLAALVADPAARRALLTPVAGAPSYTAWWLRDRLGAPFAAHDDVPLLPPAPPSVAALDEEARRALGVVDGLGGLDPLDWPAALDRLPDVGTSVPLPVALGVWRGLAGLAVRLAPSARAHALDPLPDRLPALDASDVVVRRADDVEVAGTARWAVLGAVLPVPGPEVAAVADLLDLPVVGEEGLPSPDGPGRERTLDERVAALDPRLPSVWFEHGRLSVAGSPVPWWVDAEGRAHATDRAGLSAALADLLGRPDRAALLATVLAAPERAAELWVTTAWG</sequence>
<reference evidence="2 3" key="1">
    <citation type="submission" date="2022-02" db="EMBL/GenBank/DDBJ databases">
        <title>The car tank lid bacteriome: a reservoir of bacteria with potential in bioremediation of fuel.</title>
        <authorList>
            <person name="Vidal-Verdu A."/>
            <person name="Gomez-Martinez D."/>
            <person name="Latorre-Perez A."/>
            <person name="Pereto J."/>
            <person name="Porcar M."/>
        </authorList>
    </citation>
    <scope>NUCLEOTIDE SEQUENCE [LARGE SCALE GENOMIC DNA]</scope>
    <source>
        <strain evidence="2 3">4D.3</strain>
    </source>
</reference>
<dbReference type="GO" id="GO:0005524">
    <property type="term" value="F:ATP binding"/>
    <property type="evidence" value="ECO:0007669"/>
    <property type="project" value="UniProtKB-KW"/>
</dbReference>
<feature type="region of interest" description="Disordered" evidence="1">
    <location>
        <begin position="391"/>
        <end position="413"/>
    </location>
</feature>
<proteinExistence type="predicted"/>
<dbReference type="InterPro" id="IPR036890">
    <property type="entry name" value="HATPase_C_sf"/>
</dbReference>